<sequence>MPSNFEIIEKDGAGRIGRLKTPHGTVETPTVMPVINPNLRVIEPAEMRDFGAEILITNSYIIYNKPELREKAIADGLHALLGFDGPIMTDSGSFQLSVYGEINVENAEIIAFEQQIGTDIGVPLDIPTGPDVSYEKALSEMTTTHERLKEAREIVEQTRIAAASKPESEKKRGDNMMLAGPIQGSTHIDLREKSAAYLSDLDFDVYPIGAVVPLMEAYRYRELVDVIVVAKKNLNPVAPVHLFGAGHPMMFALAVALGCDLFDSAAYALYAKGGRYITVNGTYQADRLKYLPCSCPVCSTHTADSLRKAPNVEELLARHNLYVTFEEIRQIKQAIADGKLMELVELRCHSHPQMLGALDAIFAHADWLEQHDPAAKSTFFECSAASANRPEVLRYEMRLDRFSFTGTALIRSYPSQKDKEYDNVLAFKPPFGAYPVELDENYPFNAEVRDTPGPESLKKAIDHTIQLIRQNPNAKFTFVKGRRLNQFDESYFEELKTVCTVLDRFEENKEQ</sequence>
<organism evidence="8 9">
    <name type="scientific">Methanolapillus africanus</name>
    <dbReference type="NCBI Taxonomy" id="3028297"/>
    <lineage>
        <taxon>Archaea</taxon>
        <taxon>Methanobacteriati</taxon>
        <taxon>Methanobacteriota</taxon>
        <taxon>Stenosarchaea group</taxon>
        <taxon>Methanomicrobia</taxon>
        <taxon>Methanosarcinales</taxon>
        <taxon>Methanosarcinaceae</taxon>
        <taxon>Methanolapillus</taxon>
    </lineage>
</organism>
<comment type="caution">
    <text evidence="8">The sequence shown here is derived from an EMBL/GenBank/DDBJ whole genome shotgun (WGS) entry which is preliminary data.</text>
</comment>
<dbReference type="InterPro" id="IPR004804">
    <property type="entry name" value="TgtA"/>
</dbReference>
<feature type="binding site" evidence="6">
    <location>
        <position position="298"/>
    </location>
    <ligand>
        <name>Zn(2+)</name>
        <dbReference type="ChEBI" id="CHEBI:29105"/>
    </ligand>
</feature>
<evidence type="ECO:0000256" key="5">
    <source>
        <dbReference type="ARBA" id="ARBA00022833"/>
    </source>
</evidence>
<keyword evidence="3 6" id="KW-0819">tRNA processing</keyword>
<dbReference type="PANTHER" id="PTHR46499">
    <property type="entry name" value="QUEUINE TRNA-RIBOSYLTRANSFERASE"/>
    <property type="match status" value="1"/>
</dbReference>
<feature type="binding site" evidence="6">
    <location>
        <position position="125"/>
    </location>
    <ligand>
        <name>substrate</name>
    </ligand>
</feature>
<dbReference type="RefSeq" id="WP_338099881.1">
    <property type="nucleotide sequence ID" value="NZ_JAWDKD010000019.1"/>
</dbReference>
<dbReference type="HAMAP" id="MF_01634">
    <property type="entry name" value="TgtA_arch"/>
    <property type="match status" value="1"/>
</dbReference>
<dbReference type="GO" id="GO:0002099">
    <property type="term" value="P:tRNA wobble guanine modification"/>
    <property type="evidence" value="ECO:0007669"/>
    <property type="project" value="TreeGrafter"/>
</dbReference>
<comment type="function">
    <text evidence="6">Exchanges the guanine residue with 7-cyano-7-deazaguanine (preQ0) at position 15 in the dihydrouridine loop (D-loop) of archaeal tRNAs.</text>
</comment>
<protein>
    <recommendedName>
        <fullName evidence="6">tRNA-guanine(15) transglycosylase</fullName>
        <ecNumber evidence="6">2.4.2.48</ecNumber>
    </recommendedName>
    <alternativeName>
        <fullName evidence="6">7-cyano-7-deazaguanine tRNA-ribosyltransferase</fullName>
    </alternativeName>
    <alternativeName>
        <fullName evidence="6">Archaeal tRNA-guanine transglycosylase</fullName>
    </alternativeName>
</protein>
<dbReference type="GO" id="GO:0008270">
    <property type="term" value="F:zinc ion binding"/>
    <property type="evidence" value="ECO:0007669"/>
    <property type="project" value="UniProtKB-UniRule"/>
</dbReference>
<keyword evidence="2 6" id="KW-0808">Transferase</keyword>
<keyword evidence="4 6" id="KW-0479">Metal-binding</keyword>
<dbReference type="Gene3D" id="3.20.20.105">
    <property type="entry name" value="Queuine tRNA-ribosyltransferase-like"/>
    <property type="match status" value="1"/>
</dbReference>
<dbReference type="GO" id="GO:0005737">
    <property type="term" value="C:cytoplasm"/>
    <property type="evidence" value="ECO:0007669"/>
    <property type="project" value="TreeGrafter"/>
</dbReference>
<dbReference type="EMBL" id="JAWDKD010000019">
    <property type="protein sequence ID" value="MDV0447442.1"/>
    <property type="molecule type" value="Genomic_DNA"/>
</dbReference>
<keyword evidence="1 6" id="KW-0328">Glycosyltransferase</keyword>
<comment type="catalytic activity">
    <reaction evidence="6">
        <text>guanosine(15) in tRNA + 7-cyano-7-carbaguanine = 7-cyano-7-carbaguanosine(15) in tRNA + guanine</text>
        <dbReference type="Rhea" id="RHEA:43164"/>
        <dbReference type="Rhea" id="RHEA-COMP:10371"/>
        <dbReference type="Rhea" id="RHEA-COMP:10372"/>
        <dbReference type="ChEBI" id="CHEBI:16235"/>
        <dbReference type="ChEBI" id="CHEBI:45075"/>
        <dbReference type="ChEBI" id="CHEBI:74269"/>
        <dbReference type="ChEBI" id="CHEBI:82850"/>
        <dbReference type="EC" id="2.4.2.48"/>
    </reaction>
</comment>
<comment type="pathway">
    <text evidence="6">tRNA modification; archaeosine-tRNA biosynthesis.</text>
</comment>
<dbReference type="InterPro" id="IPR002616">
    <property type="entry name" value="tRNA_ribo_trans-like"/>
</dbReference>
<evidence type="ECO:0000256" key="3">
    <source>
        <dbReference type="ARBA" id="ARBA00022694"/>
    </source>
</evidence>
<feature type="active site" description="Nucleophile" evidence="6">
    <location>
        <position position="90"/>
    </location>
</feature>
<evidence type="ECO:0000256" key="6">
    <source>
        <dbReference type="HAMAP-Rule" id="MF_01634"/>
    </source>
</evidence>
<keyword evidence="9" id="KW-1185">Reference proteome</keyword>
<dbReference type="InterPro" id="IPR036511">
    <property type="entry name" value="TGT-like_sf"/>
</dbReference>
<dbReference type="NCBIfam" id="TIGR00449">
    <property type="entry name" value="tgt_general"/>
    <property type="match status" value="1"/>
</dbReference>
<dbReference type="Pfam" id="PF01702">
    <property type="entry name" value="TGT"/>
    <property type="match status" value="1"/>
</dbReference>
<comment type="similarity">
    <text evidence="6">Belongs to the archaeosine tRNA-ribosyltransferase family.</text>
</comment>
<dbReference type="Proteomes" id="UP001271789">
    <property type="component" value="Unassembled WGS sequence"/>
</dbReference>
<evidence type="ECO:0000256" key="1">
    <source>
        <dbReference type="ARBA" id="ARBA00022676"/>
    </source>
</evidence>
<dbReference type="GO" id="GO:0016763">
    <property type="term" value="F:pentosyltransferase activity"/>
    <property type="evidence" value="ECO:0007669"/>
    <property type="project" value="UniProtKB-UniRule"/>
</dbReference>
<dbReference type="InterPro" id="IPR050076">
    <property type="entry name" value="ArchSynthase1/Queuine_TRR"/>
</dbReference>
<dbReference type="AlphaFoldDB" id="A0AAE4SDJ2"/>
<evidence type="ECO:0000313" key="9">
    <source>
        <dbReference type="Proteomes" id="UP001271789"/>
    </source>
</evidence>
<dbReference type="EC" id="2.4.2.48" evidence="6"/>
<evidence type="ECO:0000256" key="2">
    <source>
        <dbReference type="ARBA" id="ARBA00022679"/>
    </source>
</evidence>
<feature type="domain" description="tRNA-guanine(15) transglycosylase-like" evidence="7">
    <location>
        <begin position="13"/>
        <end position="352"/>
    </location>
</feature>
<proteinExistence type="inferred from homology"/>
<feature type="binding site" evidence="6">
    <location>
        <position position="295"/>
    </location>
    <ligand>
        <name>Zn(2+)</name>
        <dbReference type="ChEBI" id="CHEBI:29105"/>
    </ligand>
</feature>
<evidence type="ECO:0000259" key="7">
    <source>
        <dbReference type="Pfam" id="PF01702"/>
    </source>
</evidence>
<feature type="binding site" evidence="6">
    <location>
        <position position="293"/>
    </location>
    <ligand>
        <name>Zn(2+)</name>
        <dbReference type="ChEBI" id="CHEBI:29105"/>
    </ligand>
</feature>
<comment type="cofactor">
    <cofactor evidence="6">
        <name>Zn(2+)</name>
        <dbReference type="ChEBI" id="CHEBI:29105"/>
    </cofactor>
    <text evidence="6">Binds 1 zinc ion per subunit.</text>
</comment>
<dbReference type="PANTHER" id="PTHR46499:SF1">
    <property type="entry name" value="QUEUINE TRNA-RIBOSYLTRANSFERASE"/>
    <property type="match status" value="1"/>
</dbReference>
<dbReference type="SUPFAM" id="SSF88802">
    <property type="entry name" value="Pre-PUA domain"/>
    <property type="match status" value="1"/>
</dbReference>
<name>A0AAE4SDJ2_9EURY</name>
<dbReference type="NCBIfam" id="TIGR00432">
    <property type="entry name" value="arcsn_tRNA_tgt"/>
    <property type="match status" value="1"/>
</dbReference>
<evidence type="ECO:0000313" key="8">
    <source>
        <dbReference type="EMBL" id="MDV0447442.1"/>
    </source>
</evidence>
<dbReference type="SUPFAM" id="SSF51713">
    <property type="entry name" value="tRNA-guanine transglycosylase"/>
    <property type="match status" value="1"/>
</dbReference>
<evidence type="ECO:0000256" key="4">
    <source>
        <dbReference type="ARBA" id="ARBA00022723"/>
    </source>
</evidence>
<reference evidence="8" key="1">
    <citation type="submission" date="2023-06" db="EMBL/GenBank/DDBJ databases">
        <title>Genome sequence of Methanosarcinaceae archaeon Ag5.</title>
        <authorList>
            <person name="Protasov E."/>
            <person name="Platt K."/>
            <person name="Poehlein A."/>
            <person name="Daniel R."/>
            <person name="Brune A."/>
        </authorList>
    </citation>
    <scope>NUCLEOTIDE SEQUENCE</scope>
    <source>
        <strain evidence="8">Ag5</strain>
    </source>
</reference>
<keyword evidence="5 6" id="KW-0862">Zinc</keyword>
<accession>A0AAE4SDJ2</accession>
<gene>
    <name evidence="8" type="primary">qtrt1</name>
    <name evidence="6" type="synonym">tgtA</name>
    <name evidence="8" type="ORF">MsAg5_13330</name>
</gene>
<feature type="binding site" evidence="6">
    <location>
        <position position="210"/>
    </location>
    <ligand>
        <name>substrate</name>
    </ligand>
</feature>